<name>A0A8S9SYP8_9CYAN</name>
<evidence type="ECO:0000313" key="2">
    <source>
        <dbReference type="Proteomes" id="UP000029738"/>
    </source>
</evidence>
<evidence type="ECO:0000313" key="1">
    <source>
        <dbReference type="EMBL" id="KAF3884363.1"/>
    </source>
</evidence>
<dbReference type="NCBIfam" id="TIGR02595">
    <property type="entry name" value="PEP_CTERM"/>
    <property type="match status" value="1"/>
</dbReference>
<comment type="caution">
    <text evidence="1">The sequence shown here is derived from an EMBL/GenBank/DDBJ whole genome shotgun (WGS) entry which is preliminary data.</text>
</comment>
<keyword evidence="2" id="KW-1185">Reference proteome</keyword>
<dbReference type="OrthoDB" id="7052168at2"/>
<dbReference type="RefSeq" id="WP_050045135.1">
    <property type="nucleotide sequence ID" value="NZ_JHEG04000001.1"/>
</dbReference>
<dbReference type="AlphaFoldDB" id="A0A8S9SYP8"/>
<accession>A0A8S9SYP8</accession>
<sequence>MVNLSLIRSTLIANAVSIISLASLLLVPSQAAVINGNFDNDLKNWEAKGSVNLIDGQALMSAYGDDVTVVETFLELSDGTLNAVNRTSAANGSAIKQTITVNAGDILSFNWKFQGGDYLPFNDFSFYSINSIAYKLADIAQVGSFEESSSQTFHTFQTAGTYTIGFGVLNALDTSGTSFLAIDNVKVSSTTTVPEPASIIGILTISAISGTSALKRKQLVKARQN</sequence>
<dbReference type="Proteomes" id="UP000029738">
    <property type="component" value="Unassembled WGS sequence"/>
</dbReference>
<dbReference type="InterPro" id="IPR013424">
    <property type="entry name" value="Ice-binding_C"/>
</dbReference>
<gene>
    <name evidence="1" type="ORF">DA73_0400001855</name>
</gene>
<proteinExistence type="predicted"/>
<protein>
    <submittedName>
        <fullName evidence="1">PEP-CTERM sorting domain-containing protein</fullName>
    </submittedName>
</protein>
<reference evidence="1" key="1">
    <citation type="journal article" date="2015" name="Genome Announc.">
        <title>Draft Genome Sequence of Tolypothrix boutellei Strain VB521301.</title>
        <authorList>
            <person name="Chandrababunaidu M.M."/>
            <person name="Singh D."/>
            <person name="Sen D."/>
            <person name="Bhan S."/>
            <person name="Das S."/>
            <person name="Gupta A."/>
            <person name="Adhikary S.P."/>
            <person name="Tripathy S."/>
        </authorList>
    </citation>
    <scope>NUCLEOTIDE SEQUENCE</scope>
    <source>
        <strain evidence="1">VB521301</strain>
    </source>
</reference>
<dbReference type="EMBL" id="JHEG04000001">
    <property type="protein sequence ID" value="KAF3884363.1"/>
    <property type="molecule type" value="Genomic_DNA"/>
</dbReference>
<organism evidence="1 2">
    <name type="scientific">Tolypothrix bouteillei VB521301</name>
    <dbReference type="NCBI Taxonomy" id="1479485"/>
    <lineage>
        <taxon>Bacteria</taxon>
        <taxon>Bacillati</taxon>
        <taxon>Cyanobacteriota</taxon>
        <taxon>Cyanophyceae</taxon>
        <taxon>Nostocales</taxon>
        <taxon>Tolypothrichaceae</taxon>
        <taxon>Tolypothrix</taxon>
    </lineage>
</organism>
<reference evidence="1" key="2">
    <citation type="submission" date="2019-11" db="EMBL/GenBank/DDBJ databases">
        <title>Improved Assembly of Tolypothrix boutellei genome.</title>
        <authorList>
            <person name="Sarangi A.N."/>
            <person name="Mukherjee M."/>
            <person name="Ghosh S."/>
            <person name="Singh D."/>
            <person name="Das A."/>
            <person name="Kant S."/>
            <person name="Prusty A."/>
            <person name="Tripathy S."/>
        </authorList>
    </citation>
    <scope>NUCLEOTIDE SEQUENCE</scope>
    <source>
        <strain evidence="1">VB521301</strain>
    </source>
</reference>